<reference evidence="18 19" key="1">
    <citation type="journal article" date="2020" name="ISME J.">
        <title>Comparative genomics reveals insights into cyanobacterial evolution and habitat adaptation.</title>
        <authorList>
            <person name="Chen M.Y."/>
            <person name="Teng W.K."/>
            <person name="Zhao L."/>
            <person name="Hu C.X."/>
            <person name="Zhou Y.K."/>
            <person name="Han B.P."/>
            <person name="Song L.R."/>
            <person name="Shu W.S."/>
        </authorList>
    </citation>
    <scope>NUCLEOTIDE SEQUENCE [LARGE SCALE GENOMIC DNA]</scope>
    <source>
        <strain evidence="18 19">FACHB-119</strain>
    </source>
</reference>
<keyword evidence="11" id="KW-0902">Two-component regulatory system</keyword>
<dbReference type="Pfam" id="PF08447">
    <property type="entry name" value="PAS_3"/>
    <property type="match status" value="1"/>
</dbReference>
<evidence type="ECO:0000256" key="7">
    <source>
        <dbReference type="ARBA" id="ARBA00022741"/>
    </source>
</evidence>
<accession>A0ABR8D6L9</accession>
<dbReference type="CDD" id="cd00082">
    <property type="entry name" value="HisKA"/>
    <property type="match status" value="1"/>
</dbReference>
<dbReference type="Pfam" id="PF13493">
    <property type="entry name" value="DUF4118"/>
    <property type="match status" value="1"/>
</dbReference>
<dbReference type="Gene3D" id="1.20.120.620">
    <property type="entry name" value="Backbone structure of the membrane domain of e. Coli histidine kinase receptor kdpd"/>
    <property type="match status" value="1"/>
</dbReference>
<dbReference type="InterPro" id="IPR000700">
    <property type="entry name" value="PAS-assoc_C"/>
</dbReference>
<dbReference type="PROSITE" id="PS50109">
    <property type="entry name" value="HIS_KIN"/>
    <property type="match status" value="1"/>
</dbReference>
<dbReference type="SMART" id="SM00388">
    <property type="entry name" value="HisKA"/>
    <property type="match status" value="1"/>
</dbReference>
<dbReference type="EMBL" id="JACJSG010000028">
    <property type="protein sequence ID" value="MBD2502817.1"/>
    <property type="molecule type" value="Genomic_DNA"/>
</dbReference>
<dbReference type="InterPro" id="IPR005467">
    <property type="entry name" value="His_kinase_dom"/>
</dbReference>
<dbReference type="EC" id="2.7.13.3" evidence="3"/>
<dbReference type="InterPro" id="IPR000014">
    <property type="entry name" value="PAS"/>
</dbReference>
<dbReference type="InterPro" id="IPR013656">
    <property type="entry name" value="PAS_4"/>
</dbReference>
<dbReference type="InterPro" id="IPR003661">
    <property type="entry name" value="HisK_dim/P_dom"/>
</dbReference>
<dbReference type="PANTHER" id="PTHR43547:SF2">
    <property type="entry name" value="HYBRID SIGNAL TRANSDUCTION HISTIDINE KINASE C"/>
    <property type="match status" value="1"/>
</dbReference>
<organism evidence="18 19">
    <name type="scientific">Anabaena azotica FACHB-119</name>
    <dbReference type="NCBI Taxonomy" id="947527"/>
    <lineage>
        <taxon>Bacteria</taxon>
        <taxon>Bacillati</taxon>
        <taxon>Cyanobacteriota</taxon>
        <taxon>Cyanophyceae</taxon>
        <taxon>Nostocales</taxon>
        <taxon>Nostocaceae</taxon>
        <taxon>Anabaena</taxon>
        <taxon>Anabaena azotica</taxon>
    </lineage>
</organism>
<feature type="domain" description="PAC" evidence="17">
    <location>
        <begin position="455"/>
        <end position="506"/>
    </location>
</feature>
<feature type="domain" description="PAC" evidence="17">
    <location>
        <begin position="198"/>
        <end position="247"/>
    </location>
</feature>
<evidence type="ECO:0000259" key="16">
    <source>
        <dbReference type="PROSITE" id="PS50112"/>
    </source>
</evidence>
<dbReference type="SMART" id="SM00091">
    <property type="entry name" value="PAS"/>
    <property type="match status" value="3"/>
</dbReference>
<feature type="transmembrane region" description="Helical" evidence="14">
    <location>
        <begin position="31"/>
        <end position="50"/>
    </location>
</feature>
<dbReference type="InterPro" id="IPR038318">
    <property type="entry name" value="KdpD_sf"/>
</dbReference>
<evidence type="ECO:0000256" key="6">
    <source>
        <dbReference type="ARBA" id="ARBA00022692"/>
    </source>
</evidence>
<evidence type="ECO:0000256" key="8">
    <source>
        <dbReference type="ARBA" id="ARBA00022777"/>
    </source>
</evidence>
<keyword evidence="8" id="KW-0418">Kinase</keyword>
<comment type="caution">
    <text evidence="18">The sequence shown here is derived from an EMBL/GenBank/DDBJ whole genome shotgun (WGS) entry which is preliminary data.</text>
</comment>
<feature type="domain" description="Histidine kinase" evidence="15">
    <location>
        <begin position="531"/>
        <end position="749"/>
    </location>
</feature>
<dbReference type="InterPro" id="IPR013655">
    <property type="entry name" value="PAS_fold_3"/>
</dbReference>
<comment type="catalytic activity">
    <reaction evidence="1">
        <text>ATP + protein L-histidine = ADP + protein N-phospho-L-histidine.</text>
        <dbReference type="EC" id="2.7.13.3"/>
    </reaction>
</comment>
<evidence type="ECO:0000256" key="2">
    <source>
        <dbReference type="ARBA" id="ARBA00004141"/>
    </source>
</evidence>
<evidence type="ECO:0000313" key="19">
    <source>
        <dbReference type="Proteomes" id="UP000661112"/>
    </source>
</evidence>
<dbReference type="CDD" id="cd00130">
    <property type="entry name" value="PAS"/>
    <property type="match status" value="3"/>
</dbReference>
<feature type="coiled-coil region" evidence="13">
    <location>
        <begin position="99"/>
        <end position="126"/>
    </location>
</feature>
<keyword evidence="10 14" id="KW-1133">Transmembrane helix</keyword>
<dbReference type="PROSITE" id="PS50112">
    <property type="entry name" value="PAS"/>
    <property type="match status" value="3"/>
</dbReference>
<keyword evidence="9" id="KW-0067">ATP-binding</keyword>
<dbReference type="InterPro" id="IPR025201">
    <property type="entry name" value="KdpD_TM"/>
</dbReference>
<dbReference type="PANTHER" id="PTHR43547">
    <property type="entry name" value="TWO-COMPONENT HISTIDINE KINASE"/>
    <property type="match status" value="1"/>
</dbReference>
<evidence type="ECO:0000256" key="1">
    <source>
        <dbReference type="ARBA" id="ARBA00000085"/>
    </source>
</evidence>
<dbReference type="Pfam" id="PF13426">
    <property type="entry name" value="PAS_9"/>
    <property type="match status" value="1"/>
</dbReference>
<dbReference type="SMART" id="SM00387">
    <property type="entry name" value="HATPase_c"/>
    <property type="match status" value="1"/>
</dbReference>
<protein>
    <recommendedName>
        <fullName evidence="3">histidine kinase</fullName>
        <ecNumber evidence="3">2.7.13.3</ecNumber>
    </recommendedName>
</protein>
<dbReference type="Pfam" id="PF00512">
    <property type="entry name" value="HisKA"/>
    <property type="match status" value="1"/>
</dbReference>
<keyword evidence="6 14" id="KW-0812">Transmembrane</keyword>
<dbReference type="SUPFAM" id="SSF55785">
    <property type="entry name" value="PYP-like sensor domain (PAS domain)"/>
    <property type="match status" value="3"/>
</dbReference>
<dbReference type="Proteomes" id="UP000661112">
    <property type="component" value="Unassembled WGS sequence"/>
</dbReference>
<proteinExistence type="predicted"/>
<dbReference type="Gene3D" id="3.30.565.10">
    <property type="entry name" value="Histidine kinase-like ATPase, C-terminal domain"/>
    <property type="match status" value="1"/>
</dbReference>
<dbReference type="InterPro" id="IPR036890">
    <property type="entry name" value="HATPase_C_sf"/>
</dbReference>
<evidence type="ECO:0000256" key="4">
    <source>
        <dbReference type="ARBA" id="ARBA00022553"/>
    </source>
</evidence>
<feature type="domain" description="PAS" evidence="16">
    <location>
        <begin position="123"/>
        <end position="195"/>
    </location>
</feature>
<dbReference type="PROSITE" id="PS50113">
    <property type="entry name" value="PAC"/>
    <property type="match status" value="3"/>
</dbReference>
<evidence type="ECO:0000256" key="11">
    <source>
        <dbReference type="ARBA" id="ARBA00023012"/>
    </source>
</evidence>
<name>A0ABR8D6L9_9NOST</name>
<dbReference type="SUPFAM" id="SSF47384">
    <property type="entry name" value="Homodimeric domain of signal transducing histidine kinase"/>
    <property type="match status" value="1"/>
</dbReference>
<evidence type="ECO:0000313" key="18">
    <source>
        <dbReference type="EMBL" id="MBD2502817.1"/>
    </source>
</evidence>
<dbReference type="Gene3D" id="3.30.450.20">
    <property type="entry name" value="PAS domain"/>
    <property type="match status" value="3"/>
</dbReference>
<dbReference type="SUPFAM" id="SSF55874">
    <property type="entry name" value="ATPase domain of HSP90 chaperone/DNA topoisomerase II/histidine kinase"/>
    <property type="match status" value="1"/>
</dbReference>
<gene>
    <name evidence="18" type="ORF">H6G83_19785</name>
</gene>
<evidence type="ECO:0000256" key="9">
    <source>
        <dbReference type="ARBA" id="ARBA00022840"/>
    </source>
</evidence>
<evidence type="ECO:0000256" key="14">
    <source>
        <dbReference type="SAM" id="Phobius"/>
    </source>
</evidence>
<feature type="transmembrane region" description="Helical" evidence="14">
    <location>
        <begin position="57"/>
        <end position="75"/>
    </location>
</feature>
<feature type="domain" description="PAS" evidence="16">
    <location>
        <begin position="255"/>
        <end position="325"/>
    </location>
</feature>
<evidence type="ECO:0000259" key="15">
    <source>
        <dbReference type="PROSITE" id="PS50109"/>
    </source>
</evidence>
<feature type="domain" description="PAC" evidence="17">
    <location>
        <begin position="327"/>
        <end position="379"/>
    </location>
</feature>
<dbReference type="InterPro" id="IPR004358">
    <property type="entry name" value="Sig_transdc_His_kin-like_C"/>
</dbReference>
<dbReference type="Gene3D" id="1.10.287.130">
    <property type="match status" value="1"/>
</dbReference>
<dbReference type="InterPro" id="IPR036097">
    <property type="entry name" value="HisK_dim/P_sf"/>
</dbReference>
<dbReference type="Pfam" id="PF02518">
    <property type="entry name" value="HATPase_c"/>
    <property type="match status" value="1"/>
</dbReference>
<keyword evidence="13" id="KW-0175">Coiled coil</keyword>
<sequence>MKGIRPRLAPYAVALFAVSGAWLLTLLFRSLLSPTIFLLFFAAVAVSSWYGGFRMGLFATFLSIVTVSFFFFEPVYSLSVASMDNSIRLGLFMLIATFINWLNAELRLAKERLETTTQQLQTSNKRFQKLAESNIIGIIVADINGAIAEANQAFLNMVGYTREELVAGLIQWRQMTPPEYEEVSNNSIDELKTSGVCQHFEKEYICKDGSRVPVLIGSAFLDEQQQQVIGFVLDISKQQAALQETQQILETLHQREDELRLITDSVPVLISYVDAEQRYRFNNKGYEELFGLSVSATYGKHIKEILGESVYQRILPYIKIVMSGEKITFESQVRDKHDMIHDFKVTYIPRFNQSGQVEGFVALVTDITEQKQAEKALKASEARLRTITEKVRVIPWEVDACTGNFTYVGPQSVEILGYPVTDWYTHDFWYEHIHPEDRDWALQYCYESSLLVDNYEFEYRMLSADGRVVWLYDIVNVVRDGEKPSLLHGFMIDISDRKQVEQEREQLLAREQAARSAAETANRIKDEFLGTISHELRTPLNAILGWTQLLKSRSFDSHTTALALETIERNSKSLAQLIEDILDVSQIIRGKLNLNTQPVELISVIEATIDNLRLAAQAKDIHLVYQFDPSVGVIMGDTNRIQQIIWNLVANAVKFTSAGGKVTIQLQSLDNCVQIRVIDTGLGISPEFLPYVFENFRQADGSSTRSHGGLGLGLGLVRHLVELHGGTVQAQSPGIGKGATFIVTLPRKSGDR</sequence>
<dbReference type="PRINTS" id="PR00344">
    <property type="entry name" value="BCTRLSENSOR"/>
</dbReference>
<keyword evidence="12 14" id="KW-0472">Membrane</keyword>
<dbReference type="Pfam" id="PF08448">
    <property type="entry name" value="PAS_4"/>
    <property type="match status" value="1"/>
</dbReference>
<keyword evidence="19" id="KW-1185">Reference proteome</keyword>
<keyword evidence="7" id="KW-0547">Nucleotide-binding</keyword>
<dbReference type="InterPro" id="IPR003594">
    <property type="entry name" value="HATPase_dom"/>
</dbReference>
<dbReference type="SMART" id="SM00086">
    <property type="entry name" value="PAC"/>
    <property type="match status" value="3"/>
</dbReference>
<evidence type="ECO:0000256" key="12">
    <source>
        <dbReference type="ARBA" id="ARBA00023136"/>
    </source>
</evidence>
<evidence type="ECO:0000256" key="10">
    <source>
        <dbReference type="ARBA" id="ARBA00022989"/>
    </source>
</evidence>
<keyword evidence="5" id="KW-0808">Transferase</keyword>
<feature type="domain" description="PAS" evidence="16">
    <location>
        <begin position="380"/>
        <end position="439"/>
    </location>
</feature>
<feature type="transmembrane region" description="Helical" evidence="14">
    <location>
        <begin position="7"/>
        <end position="25"/>
    </location>
</feature>
<dbReference type="InterPro" id="IPR035965">
    <property type="entry name" value="PAS-like_dom_sf"/>
</dbReference>
<dbReference type="NCBIfam" id="TIGR00229">
    <property type="entry name" value="sensory_box"/>
    <property type="match status" value="3"/>
</dbReference>
<evidence type="ECO:0000256" key="13">
    <source>
        <dbReference type="SAM" id="Coils"/>
    </source>
</evidence>
<comment type="subcellular location">
    <subcellularLocation>
        <location evidence="2">Membrane</location>
        <topology evidence="2">Multi-pass membrane protein</topology>
    </subcellularLocation>
</comment>
<dbReference type="InterPro" id="IPR001610">
    <property type="entry name" value="PAC"/>
</dbReference>
<evidence type="ECO:0000259" key="17">
    <source>
        <dbReference type="PROSITE" id="PS50113"/>
    </source>
</evidence>
<keyword evidence="4" id="KW-0597">Phosphoprotein</keyword>
<feature type="transmembrane region" description="Helical" evidence="14">
    <location>
        <begin position="87"/>
        <end position="104"/>
    </location>
</feature>
<evidence type="ECO:0000256" key="3">
    <source>
        <dbReference type="ARBA" id="ARBA00012438"/>
    </source>
</evidence>
<evidence type="ECO:0000256" key="5">
    <source>
        <dbReference type="ARBA" id="ARBA00022679"/>
    </source>
</evidence>